<dbReference type="SFLD" id="SFLDG01016">
    <property type="entry name" value="Prenyltransferase_Like_2"/>
    <property type="match status" value="1"/>
</dbReference>
<comment type="similarity">
    <text evidence="2">Belongs to the terpene cyclase/mutase family.</text>
</comment>
<dbReference type="GO" id="GO:0005811">
    <property type="term" value="C:lipid droplet"/>
    <property type="evidence" value="ECO:0007669"/>
    <property type="project" value="InterPro"/>
</dbReference>
<dbReference type="AlphaFoldDB" id="C2XX00"/>
<dbReference type="PANTHER" id="PTHR11764:SF20">
    <property type="entry name" value="LANOSTEROL SYNTHASE"/>
    <property type="match status" value="1"/>
</dbReference>
<dbReference type="InterPro" id="IPR018333">
    <property type="entry name" value="Squalene_cyclase"/>
</dbReference>
<dbReference type="HOGENOM" id="CLU_019345_0_0_9"/>
<dbReference type="UniPathway" id="UPA00337"/>
<evidence type="ECO:0000256" key="2">
    <source>
        <dbReference type="ARBA" id="ARBA00009755"/>
    </source>
</evidence>
<feature type="domain" description="Squalene cyclase C-terminal" evidence="4">
    <location>
        <begin position="303"/>
        <end position="615"/>
    </location>
</feature>
<dbReference type="InterPro" id="IPR032696">
    <property type="entry name" value="SQ_cyclase_C"/>
</dbReference>
<gene>
    <name evidence="6" type="ORF">bcere0026_32270</name>
</gene>
<evidence type="ECO:0000313" key="6">
    <source>
        <dbReference type="EMBL" id="EEL69857.1"/>
    </source>
</evidence>
<accession>C2XX00</accession>
<feature type="domain" description="Squalene cyclase N-terminal" evidence="5">
    <location>
        <begin position="14"/>
        <end position="292"/>
    </location>
</feature>
<reference evidence="6" key="1">
    <citation type="journal article" date="2012" name="Genome Res.">
        <title>Genomic characterization of the Bacillus cereus sensu lato species: Backdrop to the evolution of Bacillus anthracis.</title>
        <authorList>
            <person name="Zwick M.E."/>
            <person name="Joseph S.J."/>
            <person name="Didelot X."/>
            <person name="Chen P.E."/>
            <person name="Bishop-Lilly K.A."/>
            <person name="Stewart A.C."/>
            <person name="Willner K."/>
            <person name="Nolan N."/>
            <person name="Lentz S."/>
            <person name="Thomason M.K."/>
            <person name="Sozhamannan S."/>
            <person name="Mateczun A.J."/>
            <person name="Du L."/>
            <person name="Read T.D."/>
        </authorList>
    </citation>
    <scope>NUCLEOTIDE SEQUENCE [LARGE SCALE GENOMIC DNA]</scope>
    <source>
        <strain evidence="6">AH603</strain>
    </source>
</reference>
<evidence type="ECO:0000259" key="5">
    <source>
        <dbReference type="Pfam" id="PF13249"/>
    </source>
</evidence>
<dbReference type="InterPro" id="IPR008930">
    <property type="entry name" value="Terpenoid_cyclase/PrenylTrfase"/>
</dbReference>
<dbReference type="EMBL" id="ACMP01000087">
    <property type="protein sequence ID" value="EEL69857.1"/>
    <property type="molecule type" value="Genomic_DNA"/>
</dbReference>
<dbReference type="Pfam" id="PF13249">
    <property type="entry name" value="SQHop_cyclase_N"/>
    <property type="match status" value="1"/>
</dbReference>
<keyword evidence="3" id="KW-0677">Repeat</keyword>
<dbReference type="NCBIfam" id="TIGR01787">
    <property type="entry name" value="squalene_cyclas"/>
    <property type="match status" value="1"/>
</dbReference>
<dbReference type="PANTHER" id="PTHR11764">
    <property type="entry name" value="TERPENE CYCLASE/MUTASE FAMILY MEMBER"/>
    <property type="match status" value="1"/>
</dbReference>
<comment type="pathway">
    <text evidence="1">Secondary metabolite biosynthesis; hopanoid biosynthesis.</text>
</comment>
<sequence>MSGVLLYDKVHEEIERRTTALQTMQRQDGTWQFCFEGALLTDCHMIFLLKLLGRNDEIEPFVKRLASLQTNEGTWKLYEDEKGGNLSATIQAYAALLASEKYSKEDMNMRRAEMFIKEHGGVSRAHFMTKFLLAIHGEYEFPALFHFPTPILFLQDDSPLSIFGLSSSARIHLIPMMICMNKRFRVEKKLLPNLNHIAGGGGQWFREERSPLFQSLLGDVKKVISYPLSLHHKGYEEVERFMKERIDENGTLYSYASATFYMIYALLALGHSIQSPIIEKAVTGLKSYIWKMDRGSHLQNSPSTVWDTALLSYSLQEAKVTNENKMIQRATEYLLQKQQTKKVDWSVHASSLVAGGWGFSDVNTTIPDIDDTTAALRALARSRGNDRVDDAWGRGVEWVKGLQNNDGGWGAFERGVTSKLLSNLPIENASDMITDPSTPDITGRVLELFGTYAPNELLEEQKKKAIKWLMDVQEQNGSWYGKWGICYIYGTWATMTGLRALGVPSTHPSLKKAASWLEHLQHEDGGWGESCQSSVEKKFISLPFSTPSQTAWALDALISYYDQETPIIRKGITYLLAQSTMNEKYPTGTGLPGGFYIRYHSYGHIYPLLALAHYVKKYRK</sequence>
<organism evidence="6">
    <name type="scientific">Bacillus mycoides</name>
    <dbReference type="NCBI Taxonomy" id="1405"/>
    <lineage>
        <taxon>Bacteria</taxon>
        <taxon>Bacillati</taxon>
        <taxon>Bacillota</taxon>
        <taxon>Bacilli</taxon>
        <taxon>Bacillales</taxon>
        <taxon>Bacillaceae</taxon>
        <taxon>Bacillus</taxon>
        <taxon>Bacillus cereus group</taxon>
    </lineage>
</organism>
<dbReference type="GO" id="GO:0016866">
    <property type="term" value="F:intramolecular transferase activity"/>
    <property type="evidence" value="ECO:0007669"/>
    <property type="project" value="InterPro"/>
</dbReference>
<dbReference type="SUPFAM" id="SSF48239">
    <property type="entry name" value="Terpenoid cyclases/Protein prenyltransferases"/>
    <property type="match status" value="2"/>
</dbReference>
<evidence type="ECO:0000259" key="4">
    <source>
        <dbReference type="Pfam" id="PF13243"/>
    </source>
</evidence>
<dbReference type="Pfam" id="PF13243">
    <property type="entry name" value="SQHop_cyclase_C"/>
    <property type="match status" value="1"/>
</dbReference>
<proteinExistence type="inferred from homology"/>
<dbReference type="Proteomes" id="UP000001753">
    <property type="component" value="Chromosome"/>
</dbReference>
<dbReference type="GO" id="GO:0016104">
    <property type="term" value="P:triterpenoid biosynthetic process"/>
    <property type="evidence" value="ECO:0007669"/>
    <property type="project" value="InterPro"/>
</dbReference>
<comment type="caution">
    <text evidence="6">The sequence shown here is derived from an EMBL/GenBank/DDBJ whole genome shotgun (WGS) entry which is preliminary data.</text>
</comment>
<evidence type="ECO:0000256" key="3">
    <source>
        <dbReference type="ARBA" id="ARBA00022737"/>
    </source>
</evidence>
<protein>
    <submittedName>
        <fullName evidence="6">Squalene-hopene cyclase</fullName>
    </submittedName>
</protein>
<dbReference type="InterPro" id="IPR032697">
    <property type="entry name" value="SQ_cyclase_N"/>
</dbReference>
<dbReference type="Gene3D" id="1.50.10.20">
    <property type="match status" value="2"/>
</dbReference>
<name>C2XX00_BACMY</name>
<evidence type="ECO:0000256" key="1">
    <source>
        <dbReference type="ARBA" id="ARBA00004999"/>
    </source>
</evidence>